<gene>
    <name evidence="1" type="ORF">Q9L58_003365</name>
</gene>
<evidence type="ECO:0000313" key="2">
    <source>
        <dbReference type="Proteomes" id="UP001447188"/>
    </source>
</evidence>
<proteinExistence type="predicted"/>
<evidence type="ECO:0008006" key="3">
    <source>
        <dbReference type="Google" id="ProtNLM"/>
    </source>
</evidence>
<evidence type="ECO:0000313" key="1">
    <source>
        <dbReference type="EMBL" id="KAL0637641.1"/>
    </source>
</evidence>
<reference evidence="1 2" key="1">
    <citation type="submission" date="2024-02" db="EMBL/GenBank/DDBJ databases">
        <title>Discinaceae phylogenomics.</title>
        <authorList>
            <person name="Dirks A.C."/>
            <person name="James T.Y."/>
        </authorList>
    </citation>
    <scope>NUCLEOTIDE SEQUENCE [LARGE SCALE GENOMIC DNA]</scope>
    <source>
        <strain evidence="1 2">ACD0624</strain>
    </source>
</reference>
<organism evidence="1 2">
    <name type="scientific">Discina gigas</name>
    <dbReference type="NCBI Taxonomy" id="1032678"/>
    <lineage>
        <taxon>Eukaryota</taxon>
        <taxon>Fungi</taxon>
        <taxon>Dikarya</taxon>
        <taxon>Ascomycota</taxon>
        <taxon>Pezizomycotina</taxon>
        <taxon>Pezizomycetes</taxon>
        <taxon>Pezizales</taxon>
        <taxon>Discinaceae</taxon>
        <taxon>Discina</taxon>
    </lineage>
</organism>
<accession>A0ABR3GNZ0</accession>
<dbReference type="EMBL" id="JBBBZM010000032">
    <property type="protein sequence ID" value="KAL0637641.1"/>
    <property type="molecule type" value="Genomic_DNA"/>
</dbReference>
<keyword evidence="2" id="KW-1185">Reference proteome</keyword>
<protein>
    <recommendedName>
        <fullName evidence="3">HNH nuclease domain-containing protein</fullName>
    </recommendedName>
</protein>
<dbReference type="Proteomes" id="UP001447188">
    <property type="component" value="Unassembled WGS sequence"/>
</dbReference>
<comment type="caution">
    <text evidence="1">The sequence shown here is derived from an EMBL/GenBank/DDBJ whole genome shotgun (WGS) entry which is preliminary data.</text>
</comment>
<name>A0ABR3GNZ0_9PEZI</name>
<sequence length="201" mass="22174">MERLRVSNERTTTDITTSILTAMLEHAPSNDGKQNISEDVIKSSNLSELADLYASTLLIPMLARGGKTTTVTPIPEGFNSTTFDTIANQLTPQNRTRTFKQQLLVRDDYRCVITGYYCFTTYHALADTDEEILRAAGITEDDIAYTEGAHIIPFGLASFSDSDVLLPYLMFSAHLLMLTSTTISDNNMRIHGGLSHDSSPS</sequence>